<dbReference type="PANTHER" id="PTHR23501">
    <property type="entry name" value="MAJOR FACILITATOR SUPERFAMILY"/>
    <property type="match status" value="1"/>
</dbReference>
<evidence type="ECO:0000259" key="8">
    <source>
        <dbReference type="PROSITE" id="PS50850"/>
    </source>
</evidence>
<dbReference type="Pfam" id="PF07690">
    <property type="entry name" value="MFS_1"/>
    <property type="match status" value="1"/>
</dbReference>
<dbReference type="InterPro" id="IPR011701">
    <property type="entry name" value="MFS"/>
</dbReference>
<dbReference type="OrthoDB" id="10021397at2759"/>
<evidence type="ECO:0000313" key="9">
    <source>
        <dbReference type="EMBL" id="CRG92308.1"/>
    </source>
</evidence>
<dbReference type="GO" id="GO:0022857">
    <property type="term" value="F:transmembrane transporter activity"/>
    <property type="evidence" value="ECO:0007669"/>
    <property type="project" value="InterPro"/>
</dbReference>
<comment type="subcellular location">
    <subcellularLocation>
        <location evidence="1">Membrane</location>
        <topology evidence="1">Multi-pass membrane protein</topology>
    </subcellularLocation>
</comment>
<dbReference type="Gene3D" id="1.20.1250.20">
    <property type="entry name" value="MFS general substrate transporter like domains"/>
    <property type="match status" value="1"/>
</dbReference>
<evidence type="ECO:0000256" key="7">
    <source>
        <dbReference type="SAM" id="Phobius"/>
    </source>
</evidence>
<reference evidence="9 10" key="1">
    <citation type="submission" date="2015-04" db="EMBL/GenBank/DDBJ databases">
        <authorList>
            <person name="Syromyatnikov M.Y."/>
            <person name="Popov V.N."/>
        </authorList>
    </citation>
    <scope>NUCLEOTIDE SEQUENCE [LARGE SCALE GENOMIC DNA]</scope>
    <source>
        <strain evidence="9">WF-38-12</strain>
    </source>
</reference>
<feature type="transmembrane region" description="Helical" evidence="7">
    <location>
        <begin position="236"/>
        <end position="262"/>
    </location>
</feature>
<feature type="transmembrane region" description="Helical" evidence="7">
    <location>
        <begin position="78"/>
        <end position="100"/>
    </location>
</feature>
<evidence type="ECO:0000256" key="5">
    <source>
        <dbReference type="ARBA" id="ARBA00022989"/>
    </source>
</evidence>
<feature type="transmembrane region" description="Helical" evidence="7">
    <location>
        <begin position="196"/>
        <end position="215"/>
    </location>
</feature>
<dbReference type="SUPFAM" id="SSF103473">
    <property type="entry name" value="MFS general substrate transporter"/>
    <property type="match status" value="1"/>
</dbReference>
<sequence length="454" mass="48826">MESQHEKSTYNDFGASLGNTQLSSDDSRHKRKRSITGFRWLVVCIAIFSANFVYGLDTTITATVQAAVSDTFNNTTELGWLGVGFALGSVAAMGPIGMAYGVFNIKWLYVGCLMMFAAASALCGAAPSINGMIVGRVWAGFAGAGMYIGTLNLFTRMTTPEEQPVYMGAIGFVNGLGEILGPIIGGRFADSATWRWGFYINLLIFVIMGPVYVFAIPSLPNQLDRSFRQKIMGLDLLGILLSIAVYGTFTVALTFGGSMWPWNDDIPLYFLYVDGATGTEAAVRLLPFVICYIFSILFCGAVMRHTGWHIIWFLVTGALMTASGATMYAILDIDTPKAQLYGISAVLGFGFSTSMSAYALAPHMVSDDQVPFVIQLLTISQGQGQLIGLAIASAIFQNKSLAGLNAILNGHGFSEEQISAAISGAKSVVLQSVDSQTLTKCMREEVYMSDKSGK</sequence>
<protein>
    <submittedName>
        <fullName evidence="9">Putative HC-toxin efflux carrier TOXA</fullName>
    </submittedName>
</protein>
<accession>A0A0U1M9S5</accession>
<name>A0A0U1M9S5_TALIS</name>
<proteinExistence type="inferred from homology"/>
<dbReference type="OMA" id="DVYVMAI"/>
<feature type="transmembrane region" description="Helical" evidence="7">
    <location>
        <begin position="282"/>
        <end position="303"/>
    </location>
</feature>
<evidence type="ECO:0000256" key="1">
    <source>
        <dbReference type="ARBA" id="ARBA00004141"/>
    </source>
</evidence>
<dbReference type="AlphaFoldDB" id="A0A0U1M9S5"/>
<dbReference type="PANTHER" id="PTHR23501:SF12">
    <property type="entry name" value="MAJOR FACILITATOR SUPERFAMILY (MFS) PROFILE DOMAIN-CONTAINING PROTEIN-RELATED"/>
    <property type="match status" value="1"/>
</dbReference>
<organism evidence="9 10">
    <name type="scientific">Talaromyces islandicus</name>
    <name type="common">Penicillium islandicum</name>
    <dbReference type="NCBI Taxonomy" id="28573"/>
    <lineage>
        <taxon>Eukaryota</taxon>
        <taxon>Fungi</taxon>
        <taxon>Dikarya</taxon>
        <taxon>Ascomycota</taxon>
        <taxon>Pezizomycotina</taxon>
        <taxon>Eurotiomycetes</taxon>
        <taxon>Eurotiomycetidae</taxon>
        <taxon>Eurotiales</taxon>
        <taxon>Trichocomaceae</taxon>
        <taxon>Talaromyces</taxon>
        <taxon>Talaromyces sect. Islandici</taxon>
    </lineage>
</organism>
<feature type="domain" description="Major facilitator superfamily (MFS) profile" evidence="8">
    <location>
        <begin position="43"/>
        <end position="454"/>
    </location>
</feature>
<evidence type="ECO:0000256" key="4">
    <source>
        <dbReference type="ARBA" id="ARBA00022692"/>
    </source>
</evidence>
<keyword evidence="6 7" id="KW-0472">Membrane</keyword>
<evidence type="ECO:0000256" key="3">
    <source>
        <dbReference type="ARBA" id="ARBA00022448"/>
    </source>
</evidence>
<keyword evidence="5 7" id="KW-1133">Transmembrane helix</keyword>
<feature type="transmembrane region" description="Helical" evidence="7">
    <location>
        <begin position="310"/>
        <end position="331"/>
    </location>
</feature>
<dbReference type="EMBL" id="CVMT01000012">
    <property type="protein sequence ID" value="CRG92308.1"/>
    <property type="molecule type" value="Genomic_DNA"/>
</dbReference>
<dbReference type="GO" id="GO:0005886">
    <property type="term" value="C:plasma membrane"/>
    <property type="evidence" value="ECO:0007669"/>
    <property type="project" value="TreeGrafter"/>
</dbReference>
<keyword evidence="4 7" id="KW-0812">Transmembrane</keyword>
<evidence type="ECO:0000256" key="6">
    <source>
        <dbReference type="ARBA" id="ARBA00023136"/>
    </source>
</evidence>
<feature type="transmembrane region" description="Helical" evidence="7">
    <location>
        <begin position="133"/>
        <end position="153"/>
    </location>
</feature>
<dbReference type="STRING" id="28573.A0A0U1M9S5"/>
<feature type="transmembrane region" description="Helical" evidence="7">
    <location>
        <begin position="37"/>
        <end position="56"/>
    </location>
</feature>
<gene>
    <name evidence="9" type="ORF">PISL3812_09365</name>
</gene>
<evidence type="ECO:0000256" key="2">
    <source>
        <dbReference type="ARBA" id="ARBA00007520"/>
    </source>
</evidence>
<feature type="transmembrane region" description="Helical" evidence="7">
    <location>
        <begin position="165"/>
        <end position="184"/>
    </location>
</feature>
<evidence type="ECO:0000313" key="10">
    <source>
        <dbReference type="Proteomes" id="UP000054383"/>
    </source>
</evidence>
<dbReference type="InterPro" id="IPR036259">
    <property type="entry name" value="MFS_trans_sf"/>
</dbReference>
<keyword evidence="3" id="KW-0813">Transport</keyword>
<feature type="transmembrane region" description="Helical" evidence="7">
    <location>
        <begin position="107"/>
        <end position="127"/>
    </location>
</feature>
<dbReference type="Proteomes" id="UP000054383">
    <property type="component" value="Unassembled WGS sequence"/>
</dbReference>
<feature type="transmembrane region" description="Helical" evidence="7">
    <location>
        <begin position="343"/>
        <end position="361"/>
    </location>
</feature>
<comment type="similarity">
    <text evidence="2">Belongs to the major facilitator superfamily. TCR/Tet family.</text>
</comment>
<keyword evidence="10" id="KW-1185">Reference proteome</keyword>
<dbReference type="PROSITE" id="PS50850">
    <property type="entry name" value="MFS"/>
    <property type="match status" value="1"/>
</dbReference>
<dbReference type="InterPro" id="IPR020846">
    <property type="entry name" value="MFS_dom"/>
</dbReference>